<accession>A0ABS8G7P9</accession>
<organism evidence="1 2">
    <name type="scientific">Fluctibacter halophilus</name>
    <dbReference type="NCBI Taxonomy" id="226011"/>
    <lineage>
        <taxon>Bacteria</taxon>
        <taxon>Pseudomonadati</taxon>
        <taxon>Pseudomonadota</taxon>
        <taxon>Gammaproteobacteria</taxon>
        <taxon>Alteromonadales</taxon>
        <taxon>Alteromonadaceae</taxon>
        <taxon>Fluctibacter</taxon>
    </lineage>
</organism>
<reference evidence="1 2" key="1">
    <citation type="submission" date="2021-10" db="EMBL/GenBank/DDBJ databases">
        <title>Draft genome of Aestuariibacter halophilus JC2043.</title>
        <authorList>
            <person name="Emsley S.A."/>
            <person name="Pfannmuller K.M."/>
            <person name="Ushijima B."/>
            <person name="Saw J.H."/>
            <person name="Videau P."/>
        </authorList>
    </citation>
    <scope>NUCLEOTIDE SEQUENCE [LARGE SCALE GENOMIC DNA]</scope>
    <source>
        <strain evidence="1 2">JC2043</strain>
    </source>
</reference>
<gene>
    <name evidence="1" type="ORF">LJ739_03260</name>
</gene>
<proteinExistence type="predicted"/>
<evidence type="ECO:0008006" key="3">
    <source>
        <dbReference type="Google" id="ProtNLM"/>
    </source>
</evidence>
<dbReference type="PROSITE" id="PS51257">
    <property type="entry name" value="PROKAR_LIPOPROTEIN"/>
    <property type="match status" value="1"/>
</dbReference>
<dbReference type="EMBL" id="JAJEWP010000001">
    <property type="protein sequence ID" value="MCC2615256.1"/>
    <property type="molecule type" value="Genomic_DNA"/>
</dbReference>
<keyword evidence="2" id="KW-1185">Reference proteome</keyword>
<comment type="caution">
    <text evidence="1">The sequence shown here is derived from an EMBL/GenBank/DDBJ whole genome shotgun (WGS) entry which is preliminary data.</text>
</comment>
<evidence type="ECO:0000313" key="2">
    <source>
        <dbReference type="Proteomes" id="UP001520878"/>
    </source>
</evidence>
<sequence>MRAHTLTRLILFTTLAMLSGCVQDLGVHIPRFADKSALTVSDNTLKSVNRVFYASFMAGNWYYKGARVRNGIVSAYIQIPQKLDMPEDVQHRYVKQVLCPKADAIDMWNQLRHVNLEVHLYTYSQRQSVSASCPNPLFDRA</sequence>
<name>A0ABS8G7P9_9ALTE</name>
<protein>
    <recommendedName>
        <fullName evidence="3">Lipoprotein</fullName>
    </recommendedName>
</protein>
<dbReference type="RefSeq" id="WP_229157163.1">
    <property type="nucleotide sequence ID" value="NZ_JAJEWP010000001.1"/>
</dbReference>
<evidence type="ECO:0000313" key="1">
    <source>
        <dbReference type="EMBL" id="MCC2615256.1"/>
    </source>
</evidence>
<dbReference type="Proteomes" id="UP001520878">
    <property type="component" value="Unassembled WGS sequence"/>
</dbReference>